<dbReference type="GO" id="GO:0016491">
    <property type="term" value="F:oxidoreductase activity"/>
    <property type="evidence" value="ECO:0007669"/>
    <property type="project" value="UniProtKB-KW"/>
</dbReference>
<keyword evidence="8" id="KW-1185">Reference proteome</keyword>
<dbReference type="InterPro" id="IPR006094">
    <property type="entry name" value="Oxid_FAD_bind_N"/>
</dbReference>
<feature type="compositionally biased region" description="Polar residues" evidence="5">
    <location>
        <begin position="1"/>
        <end position="12"/>
    </location>
</feature>
<dbReference type="AlphaFoldDB" id="A0A4Y9YWH3"/>
<organism evidence="7 8">
    <name type="scientific">Dentipellis fragilis</name>
    <dbReference type="NCBI Taxonomy" id="205917"/>
    <lineage>
        <taxon>Eukaryota</taxon>
        <taxon>Fungi</taxon>
        <taxon>Dikarya</taxon>
        <taxon>Basidiomycota</taxon>
        <taxon>Agaricomycotina</taxon>
        <taxon>Agaricomycetes</taxon>
        <taxon>Russulales</taxon>
        <taxon>Hericiaceae</taxon>
        <taxon>Dentipellis</taxon>
    </lineage>
</organism>
<dbReference type="Gene3D" id="3.30.43.10">
    <property type="entry name" value="Uridine Diphospho-n-acetylenolpyruvylglucosamine Reductase, domain 2"/>
    <property type="match status" value="1"/>
</dbReference>
<dbReference type="InterPro" id="IPR016167">
    <property type="entry name" value="FAD-bd_PCMH_sub1"/>
</dbReference>
<evidence type="ECO:0000256" key="5">
    <source>
        <dbReference type="SAM" id="MobiDB-lite"/>
    </source>
</evidence>
<dbReference type="InterPro" id="IPR016166">
    <property type="entry name" value="FAD-bd_PCMH"/>
</dbReference>
<dbReference type="Proteomes" id="UP000298327">
    <property type="component" value="Unassembled WGS sequence"/>
</dbReference>
<comment type="similarity">
    <text evidence="1">Belongs to the oxygen-dependent FAD-linked oxidoreductase family.</text>
</comment>
<feature type="domain" description="FAD-binding PCMH-type" evidence="6">
    <location>
        <begin position="131"/>
        <end position="300"/>
    </location>
</feature>
<dbReference type="InterPro" id="IPR036318">
    <property type="entry name" value="FAD-bd_PCMH-like_sf"/>
</dbReference>
<accession>A0A4Y9YWH3</accession>
<dbReference type="STRING" id="205917.A0A4Y9YWH3"/>
<dbReference type="Gene3D" id="3.40.462.20">
    <property type="match status" value="1"/>
</dbReference>
<dbReference type="GO" id="GO:0071949">
    <property type="term" value="F:FAD binding"/>
    <property type="evidence" value="ECO:0007669"/>
    <property type="project" value="InterPro"/>
</dbReference>
<dbReference type="PANTHER" id="PTHR42973:SF13">
    <property type="entry name" value="FAD-BINDING PCMH-TYPE DOMAIN-CONTAINING PROTEIN"/>
    <property type="match status" value="1"/>
</dbReference>
<protein>
    <recommendedName>
        <fullName evidence="6">FAD-binding PCMH-type domain-containing protein</fullName>
    </recommendedName>
</protein>
<dbReference type="Gene3D" id="3.30.465.10">
    <property type="match status" value="1"/>
</dbReference>
<evidence type="ECO:0000256" key="2">
    <source>
        <dbReference type="ARBA" id="ARBA00022630"/>
    </source>
</evidence>
<dbReference type="Pfam" id="PF08031">
    <property type="entry name" value="BBE"/>
    <property type="match status" value="1"/>
</dbReference>
<sequence>MVATPSTSSSISCRLKKVPQHPTSDFAAGSSETRQRNADSFTHAPRASTESIKPALFTCRPCIDMAVLKLTSAFLLSSVLHLSHAQTSSGGNNTVLTACQSIASVISSASGVFYPGSSNYTADISHWANSSTENAVCSVEPGTAKDVGAILQILGKSRTPFGVKGGGHSPNPGFSSTTGVEISMTRFSEVVYNESSQTADIGPGLVWDDVYAALEAQGVNVVGGRVSGVGVAGFTLGGGLSYLSNQHGLTIDNIQSYELVFPNGTVATVTSADEDLWFGLRGGFNNFGIVTKFTLKAFQQTQIWGGGITIPSSSIDAAIDALVAYQANMSDPKASILAEFAYFAGEVSLGVGLFYDASTPPSGVFDVLFAIPGANASVETTTMLSLILSQSGVPAPSNTLLHAAPVTTFSKAVLNSMLNETQFWGDRLSPESLVTIINVADVFLPSMFSHGSSSAYPPDRSITIEPINLLFGWTDPTATGRMHDAMVQSANQMKAVAVADGQDVANAAIYSNYALGDVPLEAVYGGNVERLHELKKRYDPDNVMGLAGGFKF</sequence>
<name>A0A4Y9YWH3_9AGAM</name>
<keyword evidence="4" id="KW-0560">Oxidoreductase</keyword>
<dbReference type="EMBL" id="SEOQ01000285">
    <property type="protein sequence ID" value="TFY66023.1"/>
    <property type="molecule type" value="Genomic_DNA"/>
</dbReference>
<dbReference type="SUPFAM" id="SSF56176">
    <property type="entry name" value="FAD-binding/transporter-associated domain-like"/>
    <property type="match status" value="1"/>
</dbReference>
<keyword evidence="2" id="KW-0285">Flavoprotein</keyword>
<feature type="region of interest" description="Disordered" evidence="5">
    <location>
        <begin position="1"/>
        <end position="46"/>
    </location>
</feature>
<evidence type="ECO:0000256" key="4">
    <source>
        <dbReference type="ARBA" id="ARBA00023002"/>
    </source>
</evidence>
<evidence type="ECO:0000256" key="3">
    <source>
        <dbReference type="ARBA" id="ARBA00022827"/>
    </source>
</evidence>
<proteinExistence type="inferred from homology"/>
<evidence type="ECO:0000313" key="7">
    <source>
        <dbReference type="EMBL" id="TFY66023.1"/>
    </source>
</evidence>
<evidence type="ECO:0000313" key="8">
    <source>
        <dbReference type="Proteomes" id="UP000298327"/>
    </source>
</evidence>
<dbReference type="PANTHER" id="PTHR42973">
    <property type="entry name" value="BINDING OXIDOREDUCTASE, PUTATIVE (AFU_ORTHOLOGUE AFUA_1G17690)-RELATED"/>
    <property type="match status" value="1"/>
</dbReference>
<dbReference type="OrthoDB" id="2151789at2759"/>
<gene>
    <name evidence="7" type="ORF">EVG20_g5066</name>
</gene>
<reference evidence="7 8" key="1">
    <citation type="submission" date="2019-02" db="EMBL/GenBank/DDBJ databases">
        <title>Genome sequencing of the rare red list fungi Dentipellis fragilis.</title>
        <authorList>
            <person name="Buettner E."/>
            <person name="Kellner H."/>
        </authorList>
    </citation>
    <scope>NUCLEOTIDE SEQUENCE [LARGE SCALE GENOMIC DNA]</scope>
    <source>
        <strain evidence="7 8">DSM 105465</strain>
    </source>
</reference>
<dbReference type="InterPro" id="IPR016169">
    <property type="entry name" value="FAD-bd_PCMH_sub2"/>
</dbReference>
<dbReference type="InterPro" id="IPR050416">
    <property type="entry name" value="FAD-linked_Oxidoreductase"/>
</dbReference>
<comment type="caution">
    <text evidence="7">The sequence shown here is derived from an EMBL/GenBank/DDBJ whole genome shotgun (WGS) entry which is preliminary data.</text>
</comment>
<dbReference type="InterPro" id="IPR012951">
    <property type="entry name" value="BBE"/>
</dbReference>
<evidence type="ECO:0000259" key="6">
    <source>
        <dbReference type="PROSITE" id="PS51387"/>
    </source>
</evidence>
<evidence type="ECO:0000256" key="1">
    <source>
        <dbReference type="ARBA" id="ARBA00005466"/>
    </source>
</evidence>
<dbReference type="PROSITE" id="PS51387">
    <property type="entry name" value="FAD_PCMH"/>
    <property type="match status" value="1"/>
</dbReference>
<keyword evidence="3" id="KW-0274">FAD</keyword>
<dbReference type="Pfam" id="PF01565">
    <property type="entry name" value="FAD_binding_4"/>
    <property type="match status" value="1"/>
</dbReference>